<comment type="catalytic activity">
    <reaction evidence="1">
        <text>Random endo-hydrolysis of N-acetyl-beta-D-glucosaminide (1-&gt;4)-beta-linkages in chitin and chitodextrins.</text>
        <dbReference type="EC" id="3.2.1.14"/>
    </reaction>
</comment>
<dbReference type="PANTHER" id="PTHR11177">
    <property type="entry name" value="CHITINASE"/>
    <property type="match status" value="1"/>
</dbReference>
<organism evidence="12">
    <name type="scientific">Talaromyces marneffei PM1</name>
    <dbReference type="NCBI Taxonomy" id="1077442"/>
    <lineage>
        <taxon>Eukaryota</taxon>
        <taxon>Fungi</taxon>
        <taxon>Dikarya</taxon>
        <taxon>Ascomycota</taxon>
        <taxon>Pezizomycotina</taxon>
        <taxon>Eurotiomycetes</taxon>
        <taxon>Eurotiomycetidae</taxon>
        <taxon>Eurotiales</taxon>
        <taxon>Trichocomaceae</taxon>
        <taxon>Talaromyces</taxon>
        <taxon>Talaromyces sect. Talaromyces</taxon>
    </lineage>
</organism>
<evidence type="ECO:0000256" key="4">
    <source>
        <dbReference type="ARBA" id="ARBA00023024"/>
    </source>
</evidence>
<dbReference type="SMART" id="SM00636">
    <property type="entry name" value="Glyco_18"/>
    <property type="match status" value="1"/>
</dbReference>
<dbReference type="PROSITE" id="PS51910">
    <property type="entry name" value="GH18_2"/>
    <property type="match status" value="1"/>
</dbReference>
<dbReference type="InterPro" id="IPR011583">
    <property type="entry name" value="Chitinase_II/V-like_cat"/>
</dbReference>
<sequence length="385" mass="41411">MKYLVIAGFLAAQAAALRHVILNTPVVPDNDVLQRWHHSNLPSSDLVSSVTHAIMAFAPSDNFNSGSTFTPFESIATFRARFPSTTKILVAIGGWGYNAGFSAAVLSETSRSTYAQNVAAMLESTGLDGVDIDWEYPGGNGADYKSIPNSQRADEVTTFPLLIRAIRDAIGNDKILSLAAPGLKRDMMGFTSDTGPAVFDVVDMVNIMTYDLMNRRDNVTKHHTCIKDSLETVNNYLGIGMNATKGNLGIAFYAKYFTTDPSSDCATTPIGCATVLLEDANGQDTGKSGAVTFETNPEVSSSSITSSWSKAKSNGLTDEDAGGQYYWDRDSQLFWTWDTPELITRKFTEIIAATGLGGVMAWSLGEDSIDWNALKAINSGVAAAQ</sequence>
<dbReference type="EC" id="3.2.1.14" evidence="2"/>
<evidence type="ECO:0000256" key="3">
    <source>
        <dbReference type="ARBA" id="ARBA00022801"/>
    </source>
</evidence>
<reference evidence="12" key="1">
    <citation type="journal article" date="2014" name="PLoS Genet.">
        <title>Signature Gene Expression Reveals Novel Clues to the Molecular Mechanisms of Dimorphic Transition in Penicillium marneffei.</title>
        <authorList>
            <person name="Yang E."/>
            <person name="Wang G."/>
            <person name="Cai J."/>
            <person name="Woo P.C."/>
            <person name="Lau S.K."/>
            <person name="Yuen K.-Y."/>
            <person name="Chow W.-N."/>
            <person name="Lin X."/>
        </authorList>
    </citation>
    <scope>NUCLEOTIDE SEQUENCE [LARGE SCALE GENOMIC DNA]</scope>
    <source>
        <strain evidence="12">PM1</strain>
    </source>
</reference>
<dbReference type="GO" id="GO:0008061">
    <property type="term" value="F:chitin binding"/>
    <property type="evidence" value="ECO:0007669"/>
    <property type="project" value="InterPro"/>
</dbReference>
<evidence type="ECO:0000256" key="10">
    <source>
        <dbReference type="SAM" id="SignalP"/>
    </source>
</evidence>
<keyword evidence="5" id="KW-0119">Carbohydrate metabolism</keyword>
<dbReference type="GO" id="GO:0006032">
    <property type="term" value="P:chitin catabolic process"/>
    <property type="evidence" value="ECO:0007669"/>
    <property type="project" value="UniProtKB-KW"/>
</dbReference>
<dbReference type="Gene3D" id="3.20.20.80">
    <property type="entry name" value="Glycosidases"/>
    <property type="match status" value="1"/>
</dbReference>
<dbReference type="SUPFAM" id="SSF51445">
    <property type="entry name" value="(Trans)glycosidases"/>
    <property type="match status" value="1"/>
</dbReference>
<dbReference type="AlphaFoldDB" id="A0A093XC65"/>
<dbReference type="InterPro" id="IPR001579">
    <property type="entry name" value="Glyco_hydro_18_chit_AS"/>
</dbReference>
<evidence type="ECO:0000256" key="5">
    <source>
        <dbReference type="ARBA" id="ARBA00023277"/>
    </source>
</evidence>
<dbReference type="eggNOG" id="KOG2806">
    <property type="taxonomic scope" value="Eukaryota"/>
</dbReference>
<evidence type="ECO:0000256" key="7">
    <source>
        <dbReference type="ARBA" id="ARBA00023326"/>
    </source>
</evidence>
<dbReference type="InterPro" id="IPR001223">
    <property type="entry name" value="Glyco_hydro18_cat"/>
</dbReference>
<name>A0A093XC65_TALMA</name>
<keyword evidence="4" id="KW-0146">Chitin degradation</keyword>
<evidence type="ECO:0000313" key="12">
    <source>
        <dbReference type="EMBL" id="KFX42813.1"/>
    </source>
</evidence>
<comment type="similarity">
    <text evidence="9">Belongs to the glycosyl hydrolase 18 family.</text>
</comment>
<dbReference type="FunFam" id="3.20.20.80:FF:000159">
    <property type="entry name" value="Class V chitinase, putative"/>
    <property type="match status" value="1"/>
</dbReference>
<evidence type="ECO:0000256" key="8">
    <source>
        <dbReference type="RuleBase" id="RU000489"/>
    </source>
</evidence>
<proteinExistence type="inferred from homology"/>
<comment type="caution">
    <text evidence="12">The sequence shown here is derived from an EMBL/GenBank/DDBJ whole genome shotgun (WGS) entry which is preliminary data.</text>
</comment>
<keyword evidence="10" id="KW-0732">Signal</keyword>
<accession>A0A093XC65</accession>
<evidence type="ECO:0000256" key="9">
    <source>
        <dbReference type="RuleBase" id="RU004453"/>
    </source>
</evidence>
<dbReference type="PANTHER" id="PTHR11177:SF337">
    <property type="entry name" value="CHITINASE"/>
    <property type="match status" value="1"/>
</dbReference>
<dbReference type="GO" id="GO:0008843">
    <property type="term" value="F:endochitinase activity"/>
    <property type="evidence" value="ECO:0007669"/>
    <property type="project" value="UniProtKB-EC"/>
</dbReference>
<feature type="domain" description="GH18" evidence="11">
    <location>
        <begin position="20"/>
        <end position="384"/>
    </location>
</feature>
<dbReference type="Pfam" id="PF00704">
    <property type="entry name" value="Glyco_hydro_18"/>
    <property type="match status" value="1"/>
</dbReference>
<keyword evidence="7" id="KW-0624">Polysaccharide degradation</keyword>
<evidence type="ECO:0000259" key="11">
    <source>
        <dbReference type="PROSITE" id="PS51910"/>
    </source>
</evidence>
<evidence type="ECO:0000256" key="6">
    <source>
        <dbReference type="ARBA" id="ARBA00023295"/>
    </source>
</evidence>
<protein>
    <recommendedName>
        <fullName evidence="2">chitinase</fullName>
        <ecNumber evidence="2">3.2.1.14</ecNumber>
    </recommendedName>
</protein>
<dbReference type="PROSITE" id="PS01095">
    <property type="entry name" value="GH18_1"/>
    <property type="match status" value="1"/>
</dbReference>
<evidence type="ECO:0000256" key="2">
    <source>
        <dbReference type="ARBA" id="ARBA00012729"/>
    </source>
</evidence>
<keyword evidence="6 8" id="KW-0326">Glycosidase</keyword>
<gene>
    <name evidence="12" type="ORF">GQ26_0400100</name>
</gene>
<dbReference type="GO" id="GO:0000272">
    <property type="term" value="P:polysaccharide catabolic process"/>
    <property type="evidence" value="ECO:0007669"/>
    <property type="project" value="UniProtKB-KW"/>
</dbReference>
<dbReference type="EMBL" id="JPOX01000040">
    <property type="protein sequence ID" value="KFX42813.1"/>
    <property type="molecule type" value="Genomic_DNA"/>
</dbReference>
<dbReference type="GO" id="GO:0005576">
    <property type="term" value="C:extracellular region"/>
    <property type="evidence" value="ECO:0007669"/>
    <property type="project" value="TreeGrafter"/>
</dbReference>
<feature type="signal peptide" evidence="10">
    <location>
        <begin position="1"/>
        <end position="16"/>
    </location>
</feature>
<feature type="chain" id="PRO_5001888866" description="chitinase" evidence="10">
    <location>
        <begin position="17"/>
        <end position="385"/>
    </location>
</feature>
<dbReference type="InterPro" id="IPR017853">
    <property type="entry name" value="GH"/>
</dbReference>
<dbReference type="InterPro" id="IPR050314">
    <property type="entry name" value="Glycosyl_Hydrlase_18"/>
</dbReference>
<dbReference type="HOGENOM" id="CLU_031465_2_0_1"/>
<keyword evidence="3 8" id="KW-0378">Hydrolase</keyword>
<evidence type="ECO:0000256" key="1">
    <source>
        <dbReference type="ARBA" id="ARBA00000822"/>
    </source>
</evidence>